<dbReference type="NCBIfam" id="TIGR03347">
    <property type="entry name" value="VI_chp_1"/>
    <property type="match status" value="1"/>
</dbReference>
<gene>
    <name evidence="1" type="ORF">BX592_1269</name>
</gene>
<sequence>MERAPFTAMLCDAALSAQTVERLQREPWRYGFFPLMRRIGANARIDPIGAARRPRAEPFLLGQKPSLAFAPREIASVGESNGRLHVRLFGLGMLGPNGPLPIHMTEIAREREEGRGDHTLVDFLDIFHHRYLTLLYRAWAGGQAAAGLDRPGPDGERFSFYIASLSGQDTREIARRALPAHAQLAASANLVREARDPDGLRMTLERYFGVPVAIDEYVFHWIDVEPDDHSHLGNPGAAATIGDGAMLGEQAPDRQHRFRIVIGPLEMDAYLRFTPRGADLPRLVDWVRSFVGREFEWELELRIRAESAPPAEIGGPQQLGWSGWLGHSRSGEPITGMRFEPERYVDQFCEEHGPNQCDATREEAK</sequence>
<name>A0A4R8LBE5_9BURK</name>
<dbReference type="RefSeq" id="WP_134196334.1">
    <property type="nucleotide sequence ID" value="NZ_JBHLUW010000031.1"/>
</dbReference>
<dbReference type="Proteomes" id="UP000295509">
    <property type="component" value="Unassembled WGS sequence"/>
</dbReference>
<proteinExistence type="predicted"/>
<reference evidence="1 2" key="1">
    <citation type="submission" date="2019-03" db="EMBL/GenBank/DDBJ databases">
        <title>Genomic Encyclopedia of Type Strains, Phase III (KMG-III): the genomes of soil and plant-associated and newly described type strains.</title>
        <authorList>
            <person name="Whitman W."/>
        </authorList>
    </citation>
    <scope>NUCLEOTIDE SEQUENCE [LARGE SCALE GENOMIC DNA]</scope>
    <source>
        <strain evidence="1 2">LMG 29544</strain>
    </source>
</reference>
<organism evidence="1 2">
    <name type="scientific">Paraburkholderia rhizosphaerae</name>
    <dbReference type="NCBI Taxonomy" id="480658"/>
    <lineage>
        <taxon>Bacteria</taxon>
        <taxon>Pseudomonadati</taxon>
        <taxon>Pseudomonadota</taxon>
        <taxon>Betaproteobacteria</taxon>
        <taxon>Burkholderiales</taxon>
        <taxon>Burkholderiaceae</taxon>
        <taxon>Paraburkholderia</taxon>
    </lineage>
</organism>
<dbReference type="PANTHER" id="PTHR35564:SF4">
    <property type="entry name" value="CYTOPLASMIC PROTEIN"/>
    <property type="match status" value="1"/>
</dbReference>
<dbReference type="Pfam" id="PF06996">
    <property type="entry name" value="T6SS_TssG"/>
    <property type="match status" value="1"/>
</dbReference>
<evidence type="ECO:0000313" key="2">
    <source>
        <dbReference type="Proteomes" id="UP000295509"/>
    </source>
</evidence>
<accession>A0A4R8LBE5</accession>
<dbReference type="PANTHER" id="PTHR35564">
    <property type="match status" value="1"/>
</dbReference>
<protein>
    <submittedName>
        <fullName evidence="1">Type VI secretion system protein ImpH</fullName>
    </submittedName>
</protein>
<dbReference type="EMBL" id="SORE01000026">
    <property type="protein sequence ID" value="TDY40256.1"/>
    <property type="molecule type" value="Genomic_DNA"/>
</dbReference>
<dbReference type="InterPro" id="IPR010732">
    <property type="entry name" value="T6SS_TssG-like"/>
</dbReference>
<comment type="caution">
    <text evidence="1">The sequence shown here is derived from an EMBL/GenBank/DDBJ whole genome shotgun (WGS) entry which is preliminary data.</text>
</comment>
<dbReference type="AlphaFoldDB" id="A0A4R8LBE5"/>
<dbReference type="OrthoDB" id="1523296at2"/>
<keyword evidence="2" id="KW-1185">Reference proteome</keyword>
<evidence type="ECO:0000313" key="1">
    <source>
        <dbReference type="EMBL" id="TDY40256.1"/>
    </source>
</evidence>